<accession>G4ZYV6</accession>
<proteinExistence type="predicted"/>
<keyword evidence="2" id="KW-1185">Reference proteome</keyword>
<evidence type="ECO:0000313" key="2">
    <source>
        <dbReference type="Proteomes" id="UP000002640"/>
    </source>
</evidence>
<reference evidence="1 2" key="1">
    <citation type="journal article" date="2006" name="Science">
        <title>Phytophthora genome sequences uncover evolutionary origins and mechanisms of pathogenesis.</title>
        <authorList>
            <person name="Tyler B.M."/>
            <person name="Tripathy S."/>
            <person name="Zhang X."/>
            <person name="Dehal P."/>
            <person name="Jiang R.H."/>
            <person name="Aerts A."/>
            <person name="Arredondo F.D."/>
            <person name="Baxter L."/>
            <person name="Bensasson D."/>
            <person name="Beynon J.L."/>
            <person name="Chapman J."/>
            <person name="Damasceno C.M."/>
            <person name="Dorrance A.E."/>
            <person name="Dou D."/>
            <person name="Dickerman A.W."/>
            <person name="Dubchak I.L."/>
            <person name="Garbelotto M."/>
            <person name="Gijzen M."/>
            <person name="Gordon S.G."/>
            <person name="Govers F."/>
            <person name="Grunwald N.J."/>
            <person name="Huang W."/>
            <person name="Ivors K.L."/>
            <person name="Jones R.W."/>
            <person name="Kamoun S."/>
            <person name="Krampis K."/>
            <person name="Lamour K.H."/>
            <person name="Lee M.K."/>
            <person name="McDonald W.H."/>
            <person name="Medina M."/>
            <person name="Meijer H.J."/>
            <person name="Nordberg E.K."/>
            <person name="Maclean D.J."/>
            <person name="Ospina-Giraldo M.D."/>
            <person name="Morris P.F."/>
            <person name="Phuntumart V."/>
            <person name="Putnam N.H."/>
            <person name="Rash S."/>
            <person name="Rose J.K."/>
            <person name="Sakihama Y."/>
            <person name="Salamov A.A."/>
            <person name="Savidor A."/>
            <person name="Scheuring C.F."/>
            <person name="Smith B.M."/>
            <person name="Sobral B.W."/>
            <person name="Terry A."/>
            <person name="Torto-Alalibo T.A."/>
            <person name="Win J."/>
            <person name="Xu Z."/>
            <person name="Zhang H."/>
            <person name="Grigoriev I.V."/>
            <person name="Rokhsar D.S."/>
            <person name="Boore J.L."/>
        </authorList>
    </citation>
    <scope>NUCLEOTIDE SEQUENCE [LARGE SCALE GENOMIC DNA]</scope>
    <source>
        <strain evidence="1 2">P6497</strain>
    </source>
</reference>
<sequence>MVVTCHSSLQEEISRLRLKVMRLTAKVAALNTPTISAEEAELAQLMLQHTALAAIARSQQFQVAKAQSLLTQRMSEQNWNPLSTSICLGKESAERRAALLEIRPQKLLNAYEYITSACPLEDTMVPQYSDERFETGSSQEPRAVIAIDSVDQDALHPYIASERVRREISVAVLLTANDSNAKEDESYPSASSMSEDGGLVVTMRRVTFLKLHNPEFPVSKAALQELQMDVALWSNLALKTMRDVLKVPPK</sequence>
<dbReference type="InParanoid" id="G4ZYV6"/>
<organism evidence="1 2">
    <name type="scientific">Phytophthora sojae (strain P6497)</name>
    <name type="common">Soybean stem and root rot agent</name>
    <name type="synonym">Phytophthora megasperma f. sp. glycines</name>
    <dbReference type="NCBI Taxonomy" id="1094619"/>
    <lineage>
        <taxon>Eukaryota</taxon>
        <taxon>Sar</taxon>
        <taxon>Stramenopiles</taxon>
        <taxon>Oomycota</taxon>
        <taxon>Peronosporomycetes</taxon>
        <taxon>Peronosporales</taxon>
        <taxon>Peronosporaceae</taxon>
        <taxon>Phytophthora</taxon>
    </lineage>
</organism>
<dbReference type="KEGG" id="psoj:PHYSODRAFT_303904"/>
<evidence type="ECO:0000313" key="1">
    <source>
        <dbReference type="EMBL" id="EGZ12139.1"/>
    </source>
</evidence>
<protein>
    <submittedName>
        <fullName evidence="1">Uncharacterized protein</fullName>
    </submittedName>
</protein>
<dbReference type="RefSeq" id="XP_009532472.1">
    <property type="nucleotide sequence ID" value="XM_009534177.1"/>
</dbReference>
<name>G4ZYV6_PHYSP</name>
<dbReference type="EMBL" id="JH159157">
    <property type="protein sequence ID" value="EGZ12139.1"/>
    <property type="molecule type" value="Genomic_DNA"/>
</dbReference>
<dbReference type="GeneID" id="20642341"/>
<dbReference type="AlphaFoldDB" id="G4ZYV6"/>
<gene>
    <name evidence="1" type="ORF">PHYSODRAFT_303904</name>
</gene>
<dbReference type="Proteomes" id="UP000002640">
    <property type="component" value="Unassembled WGS sequence"/>
</dbReference>